<comment type="caution">
    <text evidence="6">The sequence shown here is derived from an EMBL/GenBank/DDBJ whole genome shotgun (WGS) entry which is preliminary data.</text>
</comment>
<keyword evidence="4" id="KW-0812">Transmembrane</keyword>
<dbReference type="GO" id="GO:0030288">
    <property type="term" value="C:outer membrane-bounded periplasmic space"/>
    <property type="evidence" value="ECO:0007669"/>
    <property type="project" value="UniProtKB-ARBA"/>
</dbReference>
<accession>A0A437RAL7</accession>
<feature type="domain" description="Solute-binding protein family 5" evidence="5">
    <location>
        <begin position="124"/>
        <end position="504"/>
    </location>
</feature>
<dbReference type="SUPFAM" id="SSF53850">
    <property type="entry name" value="Periplasmic binding protein-like II"/>
    <property type="match status" value="1"/>
</dbReference>
<organism evidence="6 7">
    <name type="scientific">Rubrivivax rivuli</name>
    <dbReference type="NCBI Taxonomy" id="1862385"/>
    <lineage>
        <taxon>Bacteria</taxon>
        <taxon>Pseudomonadati</taxon>
        <taxon>Pseudomonadota</taxon>
        <taxon>Betaproteobacteria</taxon>
        <taxon>Burkholderiales</taxon>
        <taxon>Sphaerotilaceae</taxon>
        <taxon>Rubrivivax</taxon>
    </lineage>
</organism>
<dbReference type="PANTHER" id="PTHR30290">
    <property type="entry name" value="PERIPLASMIC BINDING COMPONENT OF ABC TRANSPORTER"/>
    <property type="match status" value="1"/>
</dbReference>
<evidence type="ECO:0000259" key="5">
    <source>
        <dbReference type="Pfam" id="PF00496"/>
    </source>
</evidence>
<dbReference type="Gene3D" id="3.40.190.10">
    <property type="entry name" value="Periplasmic binding protein-like II"/>
    <property type="match status" value="1"/>
</dbReference>
<dbReference type="OrthoDB" id="9801799at2"/>
<evidence type="ECO:0000256" key="4">
    <source>
        <dbReference type="SAM" id="Phobius"/>
    </source>
</evidence>
<keyword evidence="3" id="KW-0732">Signal</keyword>
<feature type="transmembrane region" description="Helical" evidence="4">
    <location>
        <begin position="27"/>
        <end position="49"/>
    </location>
</feature>
<dbReference type="Proteomes" id="UP000285575">
    <property type="component" value="Unassembled WGS sequence"/>
</dbReference>
<keyword evidence="7" id="KW-1185">Reference proteome</keyword>
<evidence type="ECO:0000256" key="2">
    <source>
        <dbReference type="ARBA" id="ARBA00022448"/>
    </source>
</evidence>
<gene>
    <name evidence="6" type="ORF">EOE66_19385</name>
</gene>
<dbReference type="InterPro" id="IPR039424">
    <property type="entry name" value="SBP_5"/>
</dbReference>
<keyword evidence="4" id="KW-1133">Transmembrane helix</keyword>
<dbReference type="PIRSF" id="PIRSF002741">
    <property type="entry name" value="MppA"/>
    <property type="match status" value="1"/>
</dbReference>
<evidence type="ECO:0000313" key="6">
    <source>
        <dbReference type="EMBL" id="RVU43828.1"/>
    </source>
</evidence>
<keyword evidence="2" id="KW-0813">Transport</keyword>
<dbReference type="PANTHER" id="PTHR30290:SF65">
    <property type="entry name" value="MONOACYL PHOSPHATIDYLINOSITOL TETRAMANNOSIDE-BINDING PROTEIN LPQW-RELATED"/>
    <property type="match status" value="1"/>
</dbReference>
<dbReference type="InterPro" id="IPR000914">
    <property type="entry name" value="SBP_5_dom"/>
</dbReference>
<sequence length="597" mass="65958">MNEQALRESLQRVQSGRLPRREFIDRLLAMGLTLPMVGTLLMAAGPVAAQSSGGFQYKPTRRGGGGTVRLLLWQGPTLLNPHFATGVKDELGCAVFYEPLARWTADGNLEPVLAAEIPSRENGGLAADLKSVVWKLKRGVTWHDGQPFTADDVVFNWQYATDPATAAVTAGNYQEVLRIEKVDSHAVRIVFREASPFWPGLYCSSMLVPRHLFSAYIGAKSRDNPANLRPVGTGPYKFADFKPGDMVRGEIHTGYHVPNKPHFDLVDIKGGGDAVTAARAVLQTGEYDYAWNLLVEDELLKRLEGGGKGRVVILPGGDVEALYLNYADPGVEVDGERAAPGTRHPLFQDAALRQAMGLLVDRQGLQDFIFGRAGTATANFINNPVRYRSTNLKFEFNVDKANAVLDAAGYRRGAGGLREKNGRKLKFLFQTSTNASRQKCQAVIKQACQKAGIELELKAVTASVFFSSDVANVDTYGKFYADMQMYNVTQGRPDPTRHLQRFVSWEISSKANKWLGLNLVRWKNDEYDRLYKQADGELDPVKRAALMIQMNDLVCRDGYVIPLLFRPAVAGLANKLQAPLSGWSLATGSLRDWYREA</sequence>
<protein>
    <submittedName>
        <fullName evidence="6">Peptide ABC transporter substrate-binding protein</fullName>
    </submittedName>
</protein>
<dbReference type="Gene3D" id="3.10.105.10">
    <property type="entry name" value="Dipeptide-binding Protein, Domain 3"/>
    <property type="match status" value="1"/>
</dbReference>
<dbReference type="Pfam" id="PF00496">
    <property type="entry name" value="SBP_bac_5"/>
    <property type="match status" value="1"/>
</dbReference>
<dbReference type="FunFam" id="3.10.105.10:FF:000006">
    <property type="entry name" value="Peptide ABC transporter substrate-binding protein"/>
    <property type="match status" value="1"/>
</dbReference>
<evidence type="ECO:0000256" key="1">
    <source>
        <dbReference type="ARBA" id="ARBA00005695"/>
    </source>
</evidence>
<dbReference type="EMBL" id="SACR01000006">
    <property type="protein sequence ID" value="RVU43828.1"/>
    <property type="molecule type" value="Genomic_DNA"/>
</dbReference>
<dbReference type="CDD" id="cd08513">
    <property type="entry name" value="PBP2_thermophilic_Hb8_like"/>
    <property type="match status" value="1"/>
</dbReference>
<dbReference type="InterPro" id="IPR030678">
    <property type="entry name" value="Peptide/Ni-bd"/>
</dbReference>
<proteinExistence type="inferred from homology"/>
<reference evidence="6 7" key="1">
    <citation type="submission" date="2019-01" db="EMBL/GenBank/DDBJ databases">
        <authorList>
            <person name="Chen W.-M."/>
        </authorList>
    </citation>
    <scope>NUCLEOTIDE SEQUENCE [LARGE SCALE GENOMIC DNA]</scope>
    <source>
        <strain evidence="6 7">KYPY4</strain>
    </source>
</reference>
<dbReference type="GO" id="GO:1904680">
    <property type="term" value="F:peptide transmembrane transporter activity"/>
    <property type="evidence" value="ECO:0007669"/>
    <property type="project" value="TreeGrafter"/>
</dbReference>
<dbReference type="RefSeq" id="WP_128230387.1">
    <property type="nucleotide sequence ID" value="NZ_SACR01000006.1"/>
</dbReference>
<evidence type="ECO:0000313" key="7">
    <source>
        <dbReference type="Proteomes" id="UP000285575"/>
    </source>
</evidence>
<name>A0A437RAL7_9BURK</name>
<dbReference type="AlphaFoldDB" id="A0A437RAL7"/>
<evidence type="ECO:0000256" key="3">
    <source>
        <dbReference type="ARBA" id="ARBA00022729"/>
    </source>
</evidence>
<keyword evidence="4" id="KW-0472">Membrane</keyword>
<dbReference type="GO" id="GO:0015833">
    <property type="term" value="P:peptide transport"/>
    <property type="evidence" value="ECO:0007669"/>
    <property type="project" value="TreeGrafter"/>
</dbReference>
<comment type="similarity">
    <text evidence="1">Belongs to the bacterial solute-binding protein 5 family.</text>
</comment>
<dbReference type="GO" id="GO:0043190">
    <property type="term" value="C:ATP-binding cassette (ABC) transporter complex"/>
    <property type="evidence" value="ECO:0007669"/>
    <property type="project" value="InterPro"/>
</dbReference>